<feature type="transmembrane region" description="Helical" evidence="6">
    <location>
        <begin position="335"/>
        <end position="355"/>
    </location>
</feature>
<keyword evidence="5 6" id="KW-0472">Membrane</keyword>
<feature type="transmembrane region" description="Helical" evidence="6">
    <location>
        <begin position="40"/>
        <end position="66"/>
    </location>
</feature>
<evidence type="ECO:0008006" key="9">
    <source>
        <dbReference type="Google" id="ProtNLM"/>
    </source>
</evidence>
<dbReference type="PANTHER" id="PTHR30250:SF11">
    <property type="entry name" value="O-ANTIGEN TRANSPORTER-RELATED"/>
    <property type="match status" value="1"/>
</dbReference>
<dbReference type="Proteomes" id="UP000283850">
    <property type="component" value="Unassembled WGS sequence"/>
</dbReference>
<protein>
    <recommendedName>
        <fullName evidence="9">Polysaccharide biosynthesis protein C-terminal domain-containing protein</fullName>
    </recommendedName>
</protein>
<evidence type="ECO:0000313" key="7">
    <source>
        <dbReference type="EMBL" id="RGV50997.1"/>
    </source>
</evidence>
<feature type="transmembrane region" description="Helical" evidence="6">
    <location>
        <begin position="253"/>
        <end position="271"/>
    </location>
</feature>
<name>A0A412Y0Y9_9BACE</name>
<evidence type="ECO:0000256" key="5">
    <source>
        <dbReference type="ARBA" id="ARBA00023136"/>
    </source>
</evidence>
<feature type="transmembrane region" description="Helical" evidence="6">
    <location>
        <begin position="367"/>
        <end position="387"/>
    </location>
</feature>
<dbReference type="InterPro" id="IPR050833">
    <property type="entry name" value="Poly_Biosynth_Transport"/>
</dbReference>
<evidence type="ECO:0000256" key="6">
    <source>
        <dbReference type="SAM" id="Phobius"/>
    </source>
</evidence>
<feature type="transmembrane region" description="Helical" evidence="6">
    <location>
        <begin position="7"/>
        <end position="28"/>
    </location>
</feature>
<feature type="transmembrane region" description="Helical" evidence="6">
    <location>
        <begin position="303"/>
        <end position="323"/>
    </location>
</feature>
<dbReference type="GO" id="GO:0005886">
    <property type="term" value="C:plasma membrane"/>
    <property type="evidence" value="ECO:0007669"/>
    <property type="project" value="UniProtKB-SubCell"/>
</dbReference>
<feature type="transmembrane region" description="Helical" evidence="6">
    <location>
        <begin position="428"/>
        <end position="447"/>
    </location>
</feature>
<keyword evidence="4 6" id="KW-1133">Transmembrane helix</keyword>
<comment type="subcellular location">
    <subcellularLocation>
        <location evidence="1">Cell membrane</location>
        <topology evidence="1">Multi-pass membrane protein</topology>
    </subcellularLocation>
</comment>
<feature type="transmembrane region" description="Helical" evidence="6">
    <location>
        <begin position="87"/>
        <end position="106"/>
    </location>
</feature>
<accession>A0A412Y0Y9</accession>
<evidence type="ECO:0000256" key="1">
    <source>
        <dbReference type="ARBA" id="ARBA00004651"/>
    </source>
</evidence>
<feature type="transmembrane region" description="Helical" evidence="6">
    <location>
        <begin position="151"/>
        <end position="173"/>
    </location>
</feature>
<dbReference type="PANTHER" id="PTHR30250">
    <property type="entry name" value="PST FAMILY PREDICTED COLANIC ACID TRANSPORTER"/>
    <property type="match status" value="1"/>
</dbReference>
<feature type="transmembrane region" description="Helical" evidence="6">
    <location>
        <begin position="118"/>
        <end position="144"/>
    </location>
</feature>
<evidence type="ECO:0000256" key="4">
    <source>
        <dbReference type="ARBA" id="ARBA00022989"/>
    </source>
</evidence>
<proteinExistence type="predicted"/>
<organism evidence="7 8">
    <name type="scientific">Bacteroides intestinalis</name>
    <dbReference type="NCBI Taxonomy" id="329854"/>
    <lineage>
        <taxon>Bacteria</taxon>
        <taxon>Pseudomonadati</taxon>
        <taxon>Bacteroidota</taxon>
        <taxon>Bacteroidia</taxon>
        <taxon>Bacteroidales</taxon>
        <taxon>Bacteroidaceae</taxon>
        <taxon>Bacteroides</taxon>
    </lineage>
</organism>
<feature type="transmembrane region" description="Helical" evidence="6">
    <location>
        <begin position="453"/>
        <end position="475"/>
    </location>
</feature>
<feature type="transmembrane region" description="Helical" evidence="6">
    <location>
        <begin position="393"/>
        <end position="416"/>
    </location>
</feature>
<feature type="transmembrane region" description="Helical" evidence="6">
    <location>
        <begin position="179"/>
        <end position="204"/>
    </location>
</feature>
<feature type="transmembrane region" description="Helical" evidence="6">
    <location>
        <begin position="224"/>
        <end position="247"/>
    </location>
</feature>
<dbReference type="AlphaFoldDB" id="A0A412Y0Y9"/>
<keyword evidence="3 6" id="KW-0812">Transmembrane</keyword>
<evidence type="ECO:0000256" key="2">
    <source>
        <dbReference type="ARBA" id="ARBA00022475"/>
    </source>
</evidence>
<gene>
    <name evidence="7" type="ORF">DWW10_17500</name>
</gene>
<keyword evidence="2" id="KW-1003">Cell membrane</keyword>
<evidence type="ECO:0000313" key="8">
    <source>
        <dbReference type="Proteomes" id="UP000283850"/>
    </source>
</evidence>
<evidence type="ECO:0000256" key="3">
    <source>
        <dbReference type="ARBA" id="ARBA00022692"/>
    </source>
</evidence>
<sequence>MVNDKNKLAIGVVFFAFFSFLSLPLGYVRNWLLSSISIEFVSAFASINIFIGLVNTFFVFGATNVYSTFLPKIKDPSKQSQFVFSSYLNSAILMILMSVVFFLYYSKLPNNIIGTLQISNWLLVFFFIIFYGFGQTGVNTLIGLREYKLSAILNSAQILFVTVFLLLITIGLLPKFVGYEFNTFLCLIGSVWCFVFVIFLCYFVPRKGFHIKYYLPKGYWSQAFFVHLGTILTFLYGYADQILVLGYLGEMELAQYFLIVQIASLITFLPIRLGNVFQSGFSTILADNTQKANLELTLQYNKIARYILLLTFLISSVLVLFNREILSIFSNNLELNSLCFLLLVIRYFIGSLGNIHSMIIISKEKNLSFFLMNTYMVIIQIVLSLIFVRTHGVLGIVVSFIISTIIAQLNLAYLLVKKCRIQHFDIKILFIVFLLLIVLIFLSFVFVDIFARIALLVFAVFIVVRLLKTDIFYLIKMFVK</sequence>
<comment type="caution">
    <text evidence="7">The sequence shown here is derived from an EMBL/GenBank/DDBJ whole genome shotgun (WGS) entry which is preliminary data.</text>
</comment>
<reference evidence="7 8" key="1">
    <citation type="submission" date="2018-08" db="EMBL/GenBank/DDBJ databases">
        <title>A genome reference for cultivated species of the human gut microbiota.</title>
        <authorList>
            <person name="Zou Y."/>
            <person name="Xue W."/>
            <person name="Luo G."/>
        </authorList>
    </citation>
    <scope>NUCLEOTIDE SEQUENCE [LARGE SCALE GENOMIC DNA]</scope>
    <source>
        <strain evidence="7 8">AF14-32</strain>
    </source>
</reference>
<dbReference type="EMBL" id="QRZF01000013">
    <property type="protein sequence ID" value="RGV50997.1"/>
    <property type="molecule type" value="Genomic_DNA"/>
</dbReference>